<dbReference type="Pfam" id="PF21074">
    <property type="entry name" value="GDH_C"/>
    <property type="match status" value="1"/>
</dbReference>
<dbReference type="InterPro" id="IPR049062">
    <property type="entry name" value="NAD_Glu_DH_ACT2"/>
</dbReference>
<evidence type="ECO:0000259" key="3">
    <source>
        <dbReference type="Pfam" id="PF21075"/>
    </source>
</evidence>
<dbReference type="Pfam" id="PF05088">
    <property type="entry name" value="Bac_GDH_CD"/>
    <property type="match status" value="1"/>
</dbReference>
<proteinExistence type="predicted"/>
<dbReference type="GO" id="GO:0004069">
    <property type="term" value="F:L-aspartate:2-oxoglutarate aminotransferase activity"/>
    <property type="evidence" value="ECO:0007669"/>
    <property type="project" value="InterPro"/>
</dbReference>
<dbReference type="InterPro" id="IPR049056">
    <property type="entry name" value="NAD_Glu_DH_HM3"/>
</dbReference>
<dbReference type="PANTHER" id="PTHR43403">
    <property type="entry name" value="NAD-SPECIFIC GLUTAMATE DEHYDROGENASE"/>
    <property type="match status" value="1"/>
</dbReference>
<dbReference type="GO" id="GO:0006538">
    <property type="term" value="P:L-glutamate catabolic process"/>
    <property type="evidence" value="ECO:0007669"/>
    <property type="project" value="InterPro"/>
</dbReference>
<dbReference type="Pfam" id="PF21073">
    <property type="entry name" value="GDH_HM1"/>
    <property type="match status" value="1"/>
</dbReference>
<gene>
    <name evidence="6" type="ORF">AVDCRST_MAG28-3754</name>
</gene>
<dbReference type="Pfam" id="PF21077">
    <property type="entry name" value="GDH_ACT3"/>
    <property type="match status" value="1"/>
</dbReference>
<dbReference type="PANTHER" id="PTHR43403:SF1">
    <property type="entry name" value="NAD-SPECIFIC GLUTAMATE DEHYDROGENASE"/>
    <property type="match status" value="1"/>
</dbReference>
<feature type="domain" description="NAD-glutamate dehydrogenase ACT2" evidence="4">
    <location>
        <begin position="403"/>
        <end position="492"/>
    </location>
</feature>
<dbReference type="InterPro" id="IPR028971">
    <property type="entry name" value="NAD-GDH_cat"/>
</dbReference>
<dbReference type="InterPro" id="IPR007780">
    <property type="entry name" value="NAD_Glu_DH_bac"/>
</dbReference>
<keyword evidence="6" id="KW-0560">Oxidoreductase</keyword>
<dbReference type="InterPro" id="IPR046346">
    <property type="entry name" value="Aminoacid_DH-like_N_sf"/>
</dbReference>
<dbReference type="InterPro" id="IPR048381">
    <property type="entry name" value="GDH_C"/>
</dbReference>
<dbReference type="EC" id="1.4.1.2" evidence="6"/>
<dbReference type="Gene3D" id="3.40.50.720">
    <property type="entry name" value="NAD(P)-binding Rossmann-like Domain"/>
    <property type="match status" value="1"/>
</dbReference>
<dbReference type="InterPro" id="IPR036291">
    <property type="entry name" value="NAD(P)-bd_dom_sf"/>
</dbReference>
<organism evidence="6">
    <name type="scientific">uncultured Rubrobacteraceae bacterium</name>
    <dbReference type="NCBI Taxonomy" id="349277"/>
    <lineage>
        <taxon>Bacteria</taxon>
        <taxon>Bacillati</taxon>
        <taxon>Actinomycetota</taxon>
        <taxon>Rubrobacteria</taxon>
        <taxon>Rubrobacterales</taxon>
        <taxon>Rubrobacteraceae</taxon>
        <taxon>environmental samples</taxon>
    </lineage>
</organism>
<dbReference type="InterPro" id="IPR049059">
    <property type="entry name" value="NAD_Glu_DH_HM1"/>
</dbReference>
<evidence type="ECO:0000259" key="1">
    <source>
        <dbReference type="Pfam" id="PF05088"/>
    </source>
</evidence>
<name>A0A6J4R4Q3_9ACTN</name>
<feature type="domain" description="NAD-glutamate dehydrogenase N-terminal ACT1" evidence="3">
    <location>
        <begin position="30"/>
        <end position="171"/>
    </location>
</feature>
<dbReference type="GO" id="GO:0004352">
    <property type="term" value="F:glutamate dehydrogenase (NAD+) activity"/>
    <property type="evidence" value="ECO:0007669"/>
    <property type="project" value="UniProtKB-EC"/>
</dbReference>
<reference evidence="6" key="1">
    <citation type="submission" date="2020-02" db="EMBL/GenBank/DDBJ databases">
        <authorList>
            <person name="Meier V. D."/>
        </authorList>
    </citation>
    <scope>NUCLEOTIDE SEQUENCE</scope>
    <source>
        <strain evidence="6">AVDCRST_MAG28</strain>
    </source>
</reference>
<protein>
    <submittedName>
        <fullName evidence="6">NAD-specific glutamate dehydrogenase, large form</fullName>
        <ecNumber evidence="6">1.4.1.2</ecNumber>
    </submittedName>
</protein>
<dbReference type="InterPro" id="IPR049064">
    <property type="entry name" value="NAD_Glu_DH_ACT3"/>
</dbReference>
<evidence type="ECO:0000259" key="5">
    <source>
        <dbReference type="Pfam" id="PF21077"/>
    </source>
</evidence>
<dbReference type="Pfam" id="PF21078">
    <property type="entry name" value="GDH_HM3"/>
    <property type="match status" value="1"/>
</dbReference>
<dbReference type="SUPFAM" id="SSF53223">
    <property type="entry name" value="Aminoacid dehydrogenase-like, N-terminal domain"/>
    <property type="match status" value="1"/>
</dbReference>
<dbReference type="PIRSF" id="PIRSF036761">
    <property type="entry name" value="GDH_Mll4104"/>
    <property type="match status" value="1"/>
</dbReference>
<feature type="domain" description="NAD-glutamate dehydrogenase ACT3" evidence="5">
    <location>
        <begin position="547"/>
        <end position="625"/>
    </location>
</feature>
<dbReference type="Pfam" id="PF21079">
    <property type="entry name" value="GDH_HM2"/>
    <property type="match status" value="1"/>
</dbReference>
<dbReference type="SUPFAM" id="SSF51735">
    <property type="entry name" value="NAD(P)-binding Rossmann-fold domains"/>
    <property type="match status" value="1"/>
</dbReference>
<evidence type="ECO:0000259" key="2">
    <source>
        <dbReference type="Pfam" id="PF21074"/>
    </source>
</evidence>
<evidence type="ECO:0000259" key="4">
    <source>
        <dbReference type="Pfam" id="PF21076"/>
    </source>
</evidence>
<evidence type="ECO:0000313" key="6">
    <source>
        <dbReference type="EMBL" id="CAA9464164.1"/>
    </source>
</evidence>
<dbReference type="InterPro" id="IPR049058">
    <property type="entry name" value="NAD_Glu_DH_HM2"/>
</dbReference>
<sequence>MLVKDDLLDKVVDRIREQLPEDLAPQAEEFARQYYTWIPPEDLSERSPVDVYGAAIAHWNFARQREPGSPKIRVYNPQFEEHGWQSTHTIVEMVNDDMPFLVDSTRMEINNQGYGIHLMLHPVMKMRRDPEGRLLEVLPTDSGEEDALSESVIHVEVDRQTEPEVLEQLRDCIEKVLADVRAAVEDWQEMLGQIRSTASNFDEEAPPVEEDALAEAKAFLEWLSNNNFTFLGFRNYDLITQNGEDTLQAIPGSGLGILREAGQRPVSQSFAKLTPEVRRLARTRRLLNLTKANSRATVHRPSYLDYVGVKKFDENGEVTGERRFLGLYTFAAYSASVLEIPLVRRKVRKVLERAGFPEGSHNEKDLMEILETHPRDEMFQISEEELFEVSMGILHLQERQRVRLFMRRDTYGRFFSCLLYVPRDRYSTDIRHRMQGILQDALGGESTEYNVRLSESVLARIHFIIYTEPDHTPDYDVREIEARLVETTRSWTDNLYDAVIEQCGEEHGTELFRKYREAFPPGYRDDYLARTAVIDVRRIEELSSENDLGMSLYHPLEAPEDFLRFRLYRLGGQISLSEVMPLLEDMGVEVADQRPYKIEPAGETPVWINDFGLIHEARGEMQTEQVKEIFQDAFARSWRGDVEDDGFNRLVLGAQLTWREISILRSYCKYLRQAGTTFSQRYMEETLAANPHIARLLVDLFKARFDPDHQQRAEQETERLTSEIKESLDAVTSLDEDRILARFLSVTLATLRTNYFQSTPEGEPKPYLSFKLDPTNIPELPLPRPMFEIFVYSPRTEGIHLRGGEVARGGIRWSDRREDFRTEVLGLMKAQTVKNAVIVPVGAKGGFVVKHPPTEGGREALMQEVVACYRTLIRGMLDLTDNLDGDGARAHVVPPPQVVRYDGDDPYLVVAADKGTATFSDLANSISGEYGFWLGDAFASGGSEGYDHKAMGITARGAWESVERHFRELGINVHTTDFTVVGIGDMTGDVFGNGMLLSRHIKLIAAFNHQHIFLDPDPDPETSFEERRRLFGLPRSSWTDYDTDLISEGGGVFPRSAKSIPLSPEVRQLLGVEADSLAPNELINTLLKAPVDLLWNGGIGTYVKSSEETNAEVGDRTNDALRADANELGCRVVGEGGNLGFTQRGRIEYALGGGLIYMDAIDNSAGVDCSDHEVNIKILLDAIVENGDMTGKQRNELLAEMTDEVGRLVLRDNYQQAQAIDQAVSLARPMVDVHARYIHALEQSGRLNRELEFLPGEEELGERRANGIGLTAPEFAILLSYSKITLYKELLASDAPEDPYLSGELERYFPTPLRERFREQMREHRLHREITATHVANSMVNRCGPSFAFRLGEETGATGPDIARAYTAAREIFGMRALWAEIEALDNRVEVEVQKRMFLEGRKVVERATRWLLRNRRAPLDIAAAISYFSEGAEELAGYIPSLLLDGDREALKRETEQLTEAGVPSELANRVAILDPMFSALDIVDVACATGQPLETVAAVYFTLGDRLKLHWLRDHIEALPRDNRWRTLARSALRDDVYSQQAALTAEILRSIPDELPARERIDAWIETNSGPVERALQVLSDINSSGTFDLSTLSVALREVRNLVTSSGASPVEMEAPVR</sequence>
<dbReference type="InterPro" id="IPR024727">
    <property type="entry name" value="NAD_Glu_DH_N_ACT1"/>
</dbReference>
<accession>A0A6J4R4Q3</accession>
<dbReference type="EMBL" id="CADCVE010000096">
    <property type="protein sequence ID" value="CAA9464164.1"/>
    <property type="molecule type" value="Genomic_DNA"/>
</dbReference>
<dbReference type="Pfam" id="PF21075">
    <property type="entry name" value="GDH_ACT1"/>
    <property type="match status" value="1"/>
</dbReference>
<feature type="domain" description="NAD-specific glutamate dehydrogenase C-terminal" evidence="2">
    <location>
        <begin position="1268"/>
        <end position="1604"/>
    </location>
</feature>
<feature type="domain" description="NAD-glutamate dehydrogenase catalytic" evidence="1">
    <location>
        <begin position="723"/>
        <end position="1221"/>
    </location>
</feature>
<dbReference type="Pfam" id="PF21076">
    <property type="entry name" value="GDH_ACT2"/>
    <property type="match status" value="1"/>
</dbReference>